<keyword evidence="2" id="KW-1185">Reference proteome</keyword>
<name>A0A2G9HCU4_9LAMI</name>
<organism evidence="1 2">
    <name type="scientific">Handroanthus impetiginosus</name>
    <dbReference type="NCBI Taxonomy" id="429701"/>
    <lineage>
        <taxon>Eukaryota</taxon>
        <taxon>Viridiplantae</taxon>
        <taxon>Streptophyta</taxon>
        <taxon>Embryophyta</taxon>
        <taxon>Tracheophyta</taxon>
        <taxon>Spermatophyta</taxon>
        <taxon>Magnoliopsida</taxon>
        <taxon>eudicotyledons</taxon>
        <taxon>Gunneridae</taxon>
        <taxon>Pentapetalae</taxon>
        <taxon>asterids</taxon>
        <taxon>lamiids</taxon>
        <taxon>Lamiales</taxon>
        <taxon>Bignoniaceae</taxon>
        <taxon>Crescentiina</taxon>
        <taxon>Tabebuia alliance</taxon>
        <taxon>Handroanthus</taxon>
    </lineage>
</organism>
<dbReference type="Proteomes" id="UP000231279">
    <property type="component" value="Unassembled WGS sequence"/>
</dbReference>
<dbReference type="EMBL" id="NKXS01002101">
    <property type="protein sequence ID" value="PIN15334.1"/>
    <property type="molecule type" value="Genomic_DNA"/>
</dbReference>
<accession>A0A2G9HCU4</accession>
<sequence length="109" mass="12946">MPTTFDHYVSSVLIYFDSFNPLRLFPSFHLYSFASIYWPTPCPHLPTPNHPTTSTGARRRWSQLRRVRLSSQTIITHPLLLLQCHLLRDQQIWLLALWGNIEWLLQFLI</sequence>
<proteinExistence type="predicted"/>
<comment type="caution">
    <text evidence="1">The sequence shown here is derived from an EMBL/GenBank/DDBJ whole genome shotgun (WGS) entry which is preliminary data.</text>
</comment>
<protein>
    <submittedName>
        <fullName evidence="1">Uncharacterized protein</fullName>
    </submittedName>
</protein>
<dbReference type="AlphaFoldDB" id="A0A2G9HCU4"/>
<evidence type="ECO:0000313" key="2">
    <source>
        <dbReference type="Proteomes" id="UP000231279"/>
    </source>
</evidence>
<evidence type="ECO:0000313" key="1">
    <source>
        <dbReference type="EMBL" id="PIN15334.1"/>
    </source>
</evidence>
<reference evidence="2" key="1">
    <citation type="journal article" date="2018" name="Gigascience">
        <title>Genome assembly of the Pink Ipe (Handroanthus impetiginosus, Bignoniaceae), a highly valued, ecologically keystone Neotropical timber forest tree.</title>
        <authorList>
            <person name="Silva-Junior O.B."/>
            <person name="Grattapaglia D."/>
            <person name="Novaes E."/>
            <person name="Collevatti R.G."/>
        </authorList>
    </citation>
    <scope>NUCLEOTIDE SEQUENCE [LARGE SCALE GENOMIC DNA]</scope>
    <source>
        <strain evidence="2">cv. UFG-1</strain>
    </source>
</reference>
<gene>
    <name evidence="1" type="ORF">CDL12_12034</name>
</gene>